<protein>
    <submittedName>
        <fullName evidence="1">Uncharacterized protein</fullName>
    </submittedName>
</protein>
<sequence length="60" mass="6984">MVFYRCRRQSSQTPDPSSFFICSLNKLLSSLPLPRLFRKGSNQASSFILSFLFAYWVRST</sequence>
<name>A0A9X9Q4V7_GULGU</name>
<proteinExistence type="predicted"/>
<evidence type="ECO:0000313" key="2">
    <source>
        <dbReference type="Proteomes" id="UP000269945"/>
    </source>
</evidence>
<comment type="caution">
    <text evidence="1">The sequence shown here is derived from an EMBL/GenBank/DDBJ whole genome shotgun (WGS) entry which is preliminary data.</text>
</comment>
<keyword evidence="2" id="KW-1185">Reference proteome</keyword>
<organism evidence="1 2">
    <name type="scientific">Gulo gulo</name>
    <name type="common">Wolverine</name>
    <name type="synonym">Gluton</name>
    <dbReference type="NCBI Taxonomy" id="48420"/>
    <lineage>
        <taxon>Eukaryota</taxon>
        <taxon>Metazoa</taxon>
        <taxon>Chordata</taxon>
        <taxon>Craniata</taxon>
        <taxon>Vertebrata</taxon>
        <taxon>Euteleostomi</taxon>
        <taxon>Mammalia</taxon>
        <taxon>Eutheria</taxon>
        <taxon>Laurasiatheria</taxon>
        <taxon>Carnivora</taxon>
        <taxon>Caniformia</taxon>
        <taxon>Musteloidea</taxon>
        <taxon>Mustelidae</taxon>
        <taxon>Guloninae</taxon>
        <taxon>Gulo</taxon>
    </lineage>
</organism>
<dbReference type="AlphaFoldDB" id="A0A9X9Q4V7"/>
<gene>
    <name evidence="1" type="ORF">BN2614_LOCUS2</name>
</gene>
<reference evidence="1 2" key="1">
    <citation type="submission" date="2018-10" db="EMBL/GenBank/DDBJ databases">
        <authorList>
            <person name="Ekblom R."/>
            <person name="Jareborg N."/>
        </authorList>
    </citation>
    <scope>NUCLEOTIDE SEQUENCE [LARGE SCALE GENOMIC DNA]</scope>
    <source>
        <tissue evidence="1">Muscle</tissue>
    </source>
</reference>
<accession>A0A9X9Q4V7</accession>
<dbReference type="Proteomes" id="UP000269945">
    <property type="component" value="Unassembled WGS sequence"/>
</dbReference>
<evidence type="ECO:0000313" key="1">
    <source>
        <dbReference type="EMBL" id="VCX15787.1"/>
    </source>
</evidence>
<dbReference type="EMBL" id="CYRY02035991">
    <property type="protein sequence ID" value="VCX15787.1"/>
    <property type="molecule type" value="Genomic_DNA"/>
</dbReference>